<keyword evidence="5 8" id="KW-0472">Membrane</keyword>
<protein>
    <recommendedName>
        <fullName evidence="10">THH1/TOM1/TOM3 domain-containing protein</fullName>
    </recommendedName>
</protein>
<evidence type="ECO:0008006" key="10">
    <source>
        <dbReference type="Google" id="ProtNLM"/>
    </source>
</evidence>
<keyword evidence="3 8" id="KW-0812">Transmembrane</keyword>
<dbReference type="GO" id="GO:1904263">
    <property type="term" value="P:positive regulation of TORC1 signaling"/>
    <property type="evidence" value="ECO:0007669"/>
    <property type="project" value="TreeGrafter"/>
</dbReference>
<organism evidence="9">
    <name type="scientific">Spongospora subterranea</name>
    <dbReference type="NCBI Taxonomy" id="70186"/>
    <lineage>
        <taxon>Eukaryota</taxon>
        <taxon>Sar</taxon>
        <taxon>Rhizaria</taxon>
        <taxon>Endomyxa</taxon>
        <taxon>Phytomyxea</taxon>
        <taxon>Plasmodiophorida</taxon>
        <taxon>Plasmodiophoridae</taxon>
        <taxon>Spongospora</taxon>
    </lineage>
</organism>
<comment type="subcellular location">
    <subcellularLocation>
        <location evidence="1">Endomembrane system</location>
        <topology evidence="1">Multi-pass membrane protein</topology>
    </subcellularLocation>
    <subcellularLocation>
        <location evidence="2">Lysosome membrane</location>
    </subcellularLocation>
</comment>
<keyword evidence="4 8" id="KW-1133">Transmembrane helix</keyword>
<dbReference type="AlphaFoldDB" id="A0A0H5QIR2"/>
<feature type="transmembrane region" description="Helical" evidence="8">
    <location>
        <begin position="20"/>
        <end position="37"/>
    </location>
</feature>
<dbReference type="GO" id="GO:0012505">
    <property type="term" value="C:endomembrane system"/>
    <property type="evidence" value="ECO:0007669"/>
    <property type="project" value="UniProtKB-SubCell"/>
</dbReference>
<feature type="compositionally biased region" description="Polar residues" evidence="7">
    <location>
        <begin position="340"/>
        <end position="356"/>
    </location>
</feature>
<evidence type="ECO:0000256" key="1">
    <source>
        <dbReference type="ARBA" id="ARBA00004127"/>
    </source>
</evidence>
<evidence type="ECO:0000256" key="8">
    <source>
        <dbReference type="SAM" id="Phobius"/>
    </source>
</evidence>
<name>A0A0H5QIR2_9EUKA</name>
<evidence type="ECO:0000256" key="6">
    <source>
        <dbReference type="ARBA" id="ARBA00023228"/>
    </source>
</evidence>
<dbReference type="PANTHER" id="PTHR15146:SF3">
    <property type="entry name" value="THH1_TOM1_TOM3 DOMAIN-CONTAINING PROTEIN"/>
    <property type="match status" value="1"/>
</dbReference>
<feature type="transmembrane region" description="Helical" evidence="8">
    <location>
        <begin position="49"/>
        <end position="73"/>
    </location>
</feature>
<evidence type="ECO:0000256" key="4">
    <source>
        <dbReference type="ARBA" id="ARBA00022989"/>
    </source>
</evidence>
<evidence type="ECO:0000256" key="3">
    <source>
        <dbReference type="ARBA" id="ARBA00022692"/>
    </source>
</evidence>
<sequence length="363" mass="41384">MRVSASVENNILVSTFVSHVLLRFISVDNVLIAYIVTEVARIAIFKHSLVSFQTAFLSLGFLWSASRVIFFSADIESFIFLQLCLYWIPIDLQFATFSLICVFYAFLVYERQWNRIRHCYRAIYLMVNGTVISLTLVYIYLSSNPNFDGSSRLEKTHQTFMSLQFLLLVATYAYYGALIIIAATTDQVVLFSLRRMSTRTIIVITVCTWLIFLSRCIYNFLNLFGLASIKIGSESGSTHEVSRAAFLLSMIWEIVPTTMLLLYFREIPRTNFGWRTLLCCNETSVDVNISERRASSQPPDPDLFSDQSGFMASLVREKQESSSSFSFGANFRTRYDTDSEFSPSSNSPTPGITINSKKTRTEN</sequence>
<feature type="transmembrane region" description="Helical" evidence="8">
    <location>
        <begin position="121"/>
        <end position="141"/>
    </location>
</feature>
<feature type="transmembrane region" description="Helical" evidence="8">
    <location>
        <begin position="201"/>
        <end position="221"/>
    </location>
</feature>
<feature type="transmembrane region" description="Helical" evidence="8">
    <location>
        <begin position="241"/>
        <end position="264"/>
    </location>
</feature>
<reference evidence="9" key="1">
    <citation type="submission" date="2015-04" db="EMBL/GenBank/DDBJ databases">
        <title>The genome sequence of the plant pathogenic Rhizarian Plasmodiophora brassicae reveals insights in its biotrophic life cycle and the origin of chitin synthesis.</title>
        <authorList>
            <person name="Schwelm A."/>
            <person name="Fogelqvist J."/>
            <person name="Knaust A."/>
            <person name="Julke S."/>
            <person name="Lilja T."/>
            <person name="Dhandapani V."/>
            <person name="Bonilla-Rosso G."/>
            <person name="Karlsson M."/>
            <person name="Shevchenko A."/>
            <person name="Choi S.R."/>
            <person name="Kim H.G."/>
            <person name="Park J.Y."/>
            <person name="Lim Y.P."/>
            <person name="Ludwig-Muller J."/>
            <person name="Dixelius C."/>
        </authorList>
    </citation>
    <scope>NUCLEOTIDE SEQUENCE</scope>
    <source>
        <tissue evidence="9">Potato root galls</tissue>
    </source>
</reference>
<feature type="transmembrane region" description="Helical" evidence="8">
    <location>
        <begin position="161"/>
        <end position="181"/>
    </location>
</feature>
<dbReference type="GO" id="GO:0005765">
    <property type="term" value="C:lysosomal membrane"/>
    <property type="evidence" value="ECO:0007669"/>
    <property type="project" value="UniProtKB-SubCell"/>
</dbReference>
<dbReference type="EMBL" id="HACM01001533">
    <property type="protein sequence ID" value="CRZ01975.1"/>
    <property type="molecule type" value="Transcribed_RNA"/>
</dbReference>
<evidence type="ECO:0000256" key="7">
    <source>
        <dbReference type="SAM" id="MobiDB-lite"/>
    </source>
</evidence>
<feature type="transmembrane region" description="Helical" evidence="8">
    <location>
        <begin position="85"/>
        <end position="109"/>
    </location>
</feature>
<proteinExistence type="predicted"/>
<keyword evidence="6" id="KW-0458">Lysosome</keyword>
<feature type="region of interest" description="Disordered" evidence="7">
    <location>
        <begin position="336"/>
        <end position="363"/>
    </location>
</feature>
<dbReference type="InterPro" id="IPR029723">
    <property type="entry name" value="GPR137"/>
</dbReference>
<accession>A0A0H5QIR2</accession>
<evidence type="ECO:0000313" key="9">
    <source>
        <dbReference type="EMBL" id="CRZ01975.1"/>
    </source>
</evidence>
<dbReference type="PANTHER" id="PTHR15146">
    <property type="entry name" value="INTEGRAL MEMBRANE PROTEIN GPR137"/>
    <property type="match status" value="1"/>
</dbReference>
<evidence type="ECO:0000256" key="2">
    <source>
        <dbReference type="ARBA" id="ARBA00004656"/>
    </source>
</evidence>
<evidence type="ECO:0000256" key="5">
    <source>
        <dbReference type="ARBA" id="ARBA00023136"/>
    </source>
</evidence>